<sequence length="70" mass="7740">MSLKSPHKQKSLIAKALPEIRRGFLFCKIIKIYCANSLSMSESSLSRLFKSVALRSASIDWVVSDGGKIP</sequence>
<evidence type="ECO:0000313" key="1">
    <source>
        <dbReference type="EMBL" id="KKT63475.1"/>
    </source>
</evidence>
<dbReference type="EMBL" id="LCIT01000003">
    <property type="protein sequence ID" value="KKT63475.1"/>
    <property type="molecule type" value="Genomic_DNA"/>
</dbReference>
<dbReference type="Proteomes" id="UP000033945">
    <property type="component" value="Unassembled WGS sequence"/>
</dbReference>
<comment type="caution">
    <text evidence="1">The sequence shown here is derived from an EMBL/GenBank/DDBJ whole genome shotgun (WGS) entry which is preliminary data.</text>
</comment>
<proteinExistence type="predicted"/>
<protein>
    <submittedName>
        <fullName evidence="1">Uncharacterized protein</fullName>
    </submittedName>
</protein>
<gene>
    <name evidence="1" type="ORF">UW55_C0003G0043</name>
</gene>
<reference evidence="1 2" key="1">
    <citation type="journal article" date="2015" name="Nature">
        <title>rRNA introns, odd ribosomes, and small enigmatic genomes across a large radiation of phyla.</title>
        <authorList>
            <person name="Brown C.T."/>
            <person name="Hug L.A."/>
            <person name="Thomas B.C."/>
            <person name="Sharon I."/>
            <person name="Castelle C.J."/>
            <person name="Singh A."/>
            <person name="Wilkins M.J."/>
            <person name="Williams K.H."/>
            <person name="Banfield J.F."/>
        </authorList>
    </citation>
    <scope>NUCLEOTIDE SEQUENCE [LARGE SCALE GENOMIC DNA]</scope>
</reference>
<name>A0A0G1IWK7_9BACT</name>
<dbReference type="AlphaFoldDB" id="A0A0G1IWK7"/>
<organism evidence="1 2">
    <name type="scientific">Candidatus Giovannonibacteria bacterium GW2011_GWA2_44_26</name>
    <dbReference type="NCBI Taxonomy" id="1618648"/>
    <lineage>
        <taxon>Bacteria</taxon>
        <taxon>Candidatus Giovannoniibacteriota</taxon>
    </lineage>
</organism>
<accession>A0A0G1IWK7</accession>
<evidence type="ECO:0000313" key="2">
    <source>
        <dbReference type="Proteomes" id="UP000033945"/>
    </source>
</evidence>